<dbReference type="InterPro" id="IPR014748">
    <property type="entry name" value="Enoyl-CoA_hydra_C"/>
</dbReference>
<protein>
    <submittedName>
        <fullName evidence="3">Uncharacterized protein</fullName>
    </submittedName>
</protein>
<dbReference type="GO" id="GO:0003824">
    <property type="term" value="F:catalytic activity"/>
    <property type="evidence" value="ECO:0007669"/>
    <property type="project" value="InterPro"/>
</dbReference>
<dbReference type="Pfam" id="PF00378">
    <property type="entry name" value="ECH_1"/>
    <property type="match status" value="1"/>
</dbReference>
<evidence type="ECO:0000256" key="2">
    <source>
        <dbReference type="RuleBase" id="RU003707"/>
    </source>
</evidence>
<dbReference type="SUPFAM" id="SSF52096">
    <property type="entry name" value="ClpP/crotonase"/>
    <property type="match status" value="1"/>
</dbReference>
<evidence type="ECO:0000313" key="3">
    <source>
        <dbReference type="EMBL" id="PXY27804.1"/>
    </source>
</evidence>
<proteinExistence type="inferred from homology"/>
<dbReference type="Gene3D" id="1.10.12.10">
    <property type="entry name" value="Lyase 2-enoyl-coa Hydratase, Chain A, domain 2"/>
    <property type="match status" value="1"/>
</dbReference>
<dbReference type="EMBL" id="MASW01000002">
    <property type="protein sequence ID" value="PXY27804.1"/>
    <property type="molecule type" value="Genomic_DNA"/>
</dbReference>
<gene>
    <name evidence="3" type="ORF">BAY60_15635</name>
</gene>
<dbReference type="PROSITE" id="PS00166">
    <property type="entry name" value="ENOYL_COA_HYDRATASE"/>
    <property type="match status" value="1"/>
</dbReference>
<name>A0A2V4B0T2_9PSEU</name>
<dbReference type="OrthoDB" id="9777711at2"/>
<dbReference type="RefSeq" id="WP_112281817.1">
    <property type="nucleotide sequence ID" value="NZ_MASW01000002.1"/>
</dbReference>
<comment type="similarity">
    <text evidence="1 2">Belongs to the enoyl-CoA hydratase/isomerase family.</text>
</comment>
<dbReference type="InterPro" id="IPR001753">
    <property type="entry name" value="Enoyl-CoA_hydra/iso"/>
</dbReference>
<dbReference type="Proteomes" id="UP000249915">
    <property type="component" value="Unassembled WGS sequence"/>
</dbReference>
<accession>A0A2V4B0T2</accession>
<evidence type="ECO:0000256" key="1">
    <source>
        <dbReference type="ARBA" id="ARBA00005254"/>
    </source>
</evidence>
<organism evidence="3 4">
    <name type="scientific">Prauserella muralis</name>
    <dbReference type="NCBI Taxonomy" id="588067"/>
    <lineage>
        <taxon>Bacteria</taxon>
        <taxon>Bacillati</taxon>
        <taxon>Actinomycetota</taxon>
        <taxon>Actinomycetes</taxon>
        <taxon>Pseudonocardiales</taxon>
        <taxon>Pseudonocardiaceae</taxon>
        <taxon>Prauserella</taxon>
    </lineage>
</organism>
<comment type="caution">
    <text evidence="3">The sequence shown here is derived from an EMBL/GenBank/DDBJ whole genome shotgun (WGS) entry which is preliminary data.</text>
</comment>
<dbReference type="PANTHER" id="PTHR43459">
    <property type="entry name" value="ENOYL-COA HYDRATASE"/>
    <property type="match status" value="1"/>
</dbReference>
<keyword evidence="4" id="KW-1185">Reference proteome</keyword>
<dbReference type="InterPro" id="IPR018376">
    <property type="entry name" value="Enoyl-CoA_hyd/isom_CS"/>
</dbReference>
<dbReference type="Gene3D" id="3.90.226.10">
    <property type="entry name" value="2-enoyl-CoA Hydratase, Chain A, domain 1"/>
    <property type="match status" value="1"/>
</dbReference>
<dbReference type="InterPro" id="IPR029045">
    <property type="entry name" value="ClpP/crotonase-like_dom_sf"/>
</dbReference>
<dbReference type="PANTHER" id="PTHR43459:SF1">
    <property type="entry name" value="EG:BACN32G11.4 PROTEIN"/>
    <property type="match status" value="1"/>
</dbReference>
<reference evidence="3 4" key="1">
    <citation type="submission" date="2016-07" db="EMBL/GenBank/DDBJ databases">
        <title>Draft genome sequence of Prauserella muralis DSM 45305, isolated from a mould-covered wall in an indoor environment.</title>
        <authorList>
            <person name="Ruckert C."/>
            <person name="Albersmeier A."/>
            <person name="Jiang C.-L."/>
            <person name="Jiang Y."/>
            <person name="Kalinowski J."/>
            <person name="Schneider O."/>
            <person name="Winkler A."/>
            <person name="Zotchev S.B."/>
        </authorList>
    </citation>
    <scope>NUCLEOTIDE SEQUENCE [LARGE SCALE GENOMIC DNA]</scope>
    <source>
        <strain evidence="3 4">DSM 45305</strain>
    </source>
</reference>
<dbReference type="AlphaFoldDB" id="A0A2V4B0T2"/>
<dbReference type="CDD" id="cd06558">
    <property type="entry name" value="crotonase-like"/>
    <property type="match status" value="1"/>
</dbReference>
<evidence type="ECO:0000313" key="4">
    <source>
        <dbReference type="Proteomes" id="UP000249915"/>
    </source>
</evidence>
<sequence length="275" mass="28632">MSGTAIGSGTALFALGGDVGTVTLNRPQRRNAISWQLVEDLLAALERARAAEGLRVLVLTGAGGDFCVGADLARVGSRHAQDQETRTLRGRSVADDRARLAVASTVVESIVSFPMPTIAAVDGACAGAGLSLALATDFRLAAPAAVFNTAFVSAGVSGDLGSAWLLTRVVGSARARTLLLDPRKLTAAEALDAGLVTEVAADLPARVGELAGKLAGQAPKAMRYAKENLADAGRYTLADYLQREVPRMVDCARSDDARQAARAFVEKRRPVFTGE</sequence>